<dbReference type="EC" id="2.7.13.3" evidence="2"/>
<dbReference type="InterPro" id="IPR050482">
    <property type="entry name" value="Sensor_HK_TwoCompSys"/>
</dbReference>
<name>A0ABV5P5Q5_STRCM</name>
<evidence type="ECO:0000313" key="13">
    <source>
        <dbReference type="EMBL" id="MFB9518428.1"/>
    </source>
</evidence>
<dbReference type="GO" id="GO:0016301">
    <property type="term" value="F:kinase activity"/>
    <property type="evidence" value="ECO:0007669"/>
    <property type="project" value="UniProtKB-KW"/>
</dbReference>
<evidence type="ECO:0000256" key="9">
    <source>
        <dbReference type="SAM" id="MobiDB-lite"/>
    </source>
</evidence>
<dbReference type="EMBL" id="JBHMCR010000001">
    <property type="protein sequence ID" value="MFB9518428.1"/>
    <property type="molecule type" value="Genomic_DNA"/>
</dbReference>
<protein>
    <recommendedName>
        <fullName evidence="2">histidine kinase</fullName>
        <ecNumber evidence="2">2.7.13.3</ecNumber>
    </recommendedName>
</protein>
<feature type="compositionally biased region" description="Pro residues" evidence="9">
    <location>
        <begin position="341"/>
        <end position="350"/>
    </location>
</feature>
<dbReference type="PANTHER" id="PTHR24421">
    <property type="entry name" value="NITRATE/NITRITE SENSOR PROTEIN NARX-RELATED"/>
    <property type="match status" value="1"/>
</dbReference>
<keyword evidence="4" id="KW-0808">Transferase</keyword>
<gene>
    <name evidence="13" type="ORF">ACFFTU_00405</name>
</gene>
<dbReference type="Pfam" id="PF02518">
    <property type="entry name" value="HATPase_c"/>
    <property type="match status" value="1"/>
</dbReference>
<proteinExistence type="predicted"/>
<evidence type="ECO:0000256" key="6">
    <source>
        <dbReference type="ARBA" id="ARBA00022777"/>
    </source>
</evidence>
<evidence type="ECO:0000256" key="8">
    <source>
        <dbReference type="ARBA" id="ARBA00023012"/>
    </source>
</evidence>
<keyword evidence="10" id="KW-1133">Transmembrane helix</keyword>
<evidence type="ECO:0000256" key="7">
    <source>
        <dbReference type="ARBA" id="ARBA00022840"/>
    </source>
</evidence>
<dbReference type="RefSeq" id="WP_380836425.1">
    <property type="nucleotide sequence ID" value="NZ_JBHMCR010000001.1"/>
</dbReference>
<dbReference type="InterPro" id="IPR011712">
    <property type="entry name" value="Sig_transdc_His_kin_sub3_dim/P"/>
</dbReference>
<evidence type="ECO:0000256" key="2">
    <source>
        <dbReference type="ARBA" id="ARBA00012438"/>
    </source>
</evidence>
<dbReference type="InterPro" id="IPR036890">
    <property type="entry name" value="HATPase_C_sf"/>
</dbReference>
<feature type="domain" description="Signal transduction histidine kinase subgroup 3 dimerisation and phosphoacceptor" evidence="12">
    <location>
        <begin position="190"/>
        <end position="255"/>
    </location>
</feature>
<comment type="catalytic activity">
    <reaction evidence="1">
        <text>ATP + protein L-histidine = ADP + protein N-phospho-L-histidine.</text>
        <dbReference type="EC" id="2.7.13.3"/>
    </reaction>
</comment>
<dbReference type="Pfam" id="PF07730">
    <property type="entry name" value="HisKA_3"/>
    <property type="match status" value="1"/>
</dbReference>
<feature type="transmembrane region" description="Helical" evidence="10">
    <location>
        <begin position="137"/>
        <end position="154"/>
    </location>
</feature>
<keyword evidence="5" id="KW-0547">Nucleotide-binding</keyword>
<dbReference type="Gene3D" id="1.20.5.1930">
    <property type="match status" value="1"/>
</dbReference>
<keyword evidence="3" id="KW-0597">Phosphoprotein</keyword>
<feature type="domain" description="Histidine kinase/HSP90-like ATPase" evidence="11">
    <location>
        <begin position="300"/>
        <end position="386"/>
    </location>
</feature>
<feature type="region of interest" description="Disordered" evidence="9">
    <location>
        <begin position="319"/>
        <end position="355"/>
    </location>
</feature>
<dbReference type="Proteomes" id="UP001589718">
    <property type="component" value="Unassembled WGS sequence"/>
</dbReference>
<keyword evidence="8" id="KW-0902">Two-component regulatory system</keyword>
<feature type="transmembrane region" description="Helical" evidence="10">
    <location>
        <begin position="69"/>
        <end position="100"/>
    </location>
</feature>
<dbReference type="SUPFAM" id="SSF55874">
    <property type="entry name" value="ATPase domain of HSP90 chaperone/DNA topoisomerase II/histidine kinase"/>
    <property type="match status" value="1"/>
</dbReference>
<evidence type="ECO:0000256" key="4">
    <source>
        <dbReference type="ARBA" id="ARBA00022679"/>
    </source>
</evidence>
<evidence type="ECO:0000256" key="3">
    <source>
        <dbReference type="ARBA" id="ARBA00022553"/>
    </source>
</evidence>
<dbReference type="CDD" id="cd16917">
    <property type="entry name" value="HATPase_UhpB-NarQ-NarX-like"/>
    <property type="match status" value="1"/>
</dbReference>
<feature type="transmembrane region" description="Helical" evidence="10">
    <location>
        <begin position="16"/>
        <end position="36"/>
    </location>
</feature>
<organism evidence="13 14">
    <name type="scientific">Streptomyces cremeus</name>
    <dbReference type="NCBI Taxonomy" id="66881"/>
    <lineage>
        <taxon>Bacteria</taxon>
        <taxon>Bacillati</taxon>
        <taxon>Actinomycetota</taxon>
        <taxon>Actinomycetes</taxon>
        <taxon>Kitasatosporales</taxon>
        <taxon>Streptomycetaceae</taxon>
        <taxon>Streptomyces</taxon>
    </lineage>
</organism>
<evidence type="ECO:0000256" key="10">
    <source>
        <dbReference type="SAM" id="Phobius"/>
    </source>
</evidence>
<keyword evidence="14" id="KW-1185">Reference proteome</keyword>
<keyword evidence="7" id="KW-0067">ATP-binding</keyword>
<comment type="caution">
    <text evidence="13">The sequence shown here is derived from an EMBL/GenBank/DDBJ whole genome shotgun (WGS) entry which is preliminary data.</text>
</comment>
<evidence type="ECO:0000259" key="11">
    <source>
        <dbReference type="Pfam" id="PF02518"/>
    </source>
</evidence>
<evidence type="ECO:0000256" key="5">
    <source>
        <dbReference type="ARBA" id="ARBA00022741"/>
    </source>
</evidence>
<keyword evidence="10" id="KW-0472">Membrane</keyword>
<dbReference type="InterPro" id="IPR003594">
    <property type="entry name" value="HATPase_dom"/>
</dbReference>
<dbReference type="Gene3D" id="3.30.565.10">
    <property type="entry name" value="Histidine kinase-like ATPase, C-terminal domain"/>
    <property type="match status" value="1"/>
</dbReference>
<evidence type="ECO:0000256" key="1">
    <source>
        <dbReference type="ARBA" id="ARBA00000085"/>
    </source>
</evidence>
<sequence length="525" mass="55624">MFDRLKRQRPVARRKALLLDTAFWAVLAGAGIFAYGERAAAPSPVRDLALPLLVLAVAVPVSRSRPRTAVLLVGAVCALGLAAPVPAGSPYLLALAVVAFRLGTGTTPAGRALTALGGCLALDLAVCAVLRVDAVYWFYTVSMVPAALLLPWLTGRYRRARAALVRDGWDRARALEERQRAVAEQARLRERNRIAADMHDSLGHQLSLVALRAGALELSPTLTGADRADLAELRAAVADAVDHLRDTVGVLREPDAHAVRSQAAPPESVEQLVARARESGAPVELRRTGSGAGLAPVVDRTVHRVVQETLTNALKHAPGSPVRISVEHRRSRTSVRVSNPVPSPAAPPFPGGHGLTGLRERVRLVGGTFRAGPGGGGYEVLATLPDDVGPQPRPDPEPPGAAAGLVAARRVTRRRFALALAAPAALGLVALVSAVALALQLTGCVLRPADFAELRTGQPRDSFAGRLPDQEYAYVPDGVRAVPRPPATRCEYYRSNGNVLDRVDVYRLCFAGPRLVAKDVLPGRA</sequence>
<keyword evidence="6 13" id="KW-0418">Kinase</keyword>
<keyword evidence="10" id="KW-0812">Transmembrane</keyword>
<accession>A0ABV5P5Q5</accession>
<feature type="transmembrane region" description="Helical" evidence="10">
    <location>
        <begin position="416"/>
        <end position="439"/>
    </location>
</feature>
<evidence type="ECO:0000313" key="14">
    <source>
        <dbReference type="Proteomes" id="UP001589718"/>
    </source>
</evidence>
<evidence type="ECO:0000259" key="12">
    <source>
        <dbReference type="Pfam" id="PF07730"/>
    </source>
</evidence>
<dbReference type="PANTHER" id="PTHR24421:SF10">
    <property type="entry name" value="NITRATE_NITRITE SENSOR PROTEIN NARQ"/>
    <property type="match status" value="1"/>
</dbReference>
<reference evidence="13 14" key="1">
    <citation type="submission" date="2024-09" db="EMBL/GenBank/DDBJ databases">
        <authorList>
            <person name="Sun Q."/>
            <person name="Mori K."/>
        </authorList>
    </citation>
    <scope>NUCLEOTIDE SEQUENCE [LARGE SCALE GENOMIC DNA]</scope>
    <source>
        <strain evidence="13 14">JCM 4362</strain>
    </source>
</reference>